<dbReference type="STRING" id="97972.A0A2V1D562"/>
<evidence type="ECO:0000313" key="2">
    <source>
        <dbReference type="EMBL" id="PVH92789.1"/>
    </source>
</evidence>
<dbReference type="Proteomes" id="UP000244855">
    <property type="component" value="Unassembled WGS sequence"/>
</dbReference>
<name>A0A2V1D562_9PLEO</name>
<dbReference type="InterPro" id="IPR029058">
    <property type="entry name" value="AB_hydrolase_fold"/>
</dbReference>
<reference evidence="2 3" key="1">
    <citation type="journal article" date="2018" name="Sci. Rep.">
        <title>Comparative genomics provides insights into the lifestyle and reveals functional heterogeneity of dark septate endophytic fungi.</title>
        <authorList>
            <person name="Knapp D.G."/>
            <person name="Nemeth J.B."/>
            <person name="Barry K."/>
            <person name="Hainaut M."/>
            <person name="Henrissat B."/>
            <person name="Johnson J."/>
            <person name="Kuo A."/>
            <person name="Lim J.H.P."/>
            <person name="Lipzen A."/>
            <person name="Nolan M."/>
            <person name="Ohm R.A."/>
            <person name="Tamas L."/>
            <person name="Grigoriev I.V."/>
            <person name="Spatafora J.W."/>
            <person name="Nagy L.G."/>
            <person name="Kovacs G.M."/>
        </authorList>
    </citation>
    <scope>NUCLEOTIDE SEQUENCE [LARGE SCALE GENOMIC DNA]</scope>
    <source>
        <strain evidence="2 3">DSE2036</strain>
    </source>
</reference>
<dbReference type="AlphaFoldDB" id="A0A2V1D562"/>
<accession>A0A2V1D562</accession>
<evidence type="ECO:0000313" key="3">
    <source>
        <dbReference type="Proteomes" id="UP000244855"/>
    </source>
</evidence>
<dbReference type="Gene3D" id="3.40.50.1820">
    <property type="entry name" value="alpha/beta hydrolase"/>
    <property type="match status" value="1"/>
</dbReference>
<dbReference type="GO" id="GO:0016787">
    <property type="term" value="F:hydrolase activity"/>
    <property type="evidence" value="ECO:0007669"/>
    <property type="project" value="UniProtKB-KW"/>
</dbReference>
<dbReference type="PANTHER" id="PTHR43194:SF2">
    <property type="entry name" value="PEROXISOMAL MEMBRANE PROTEIN LPX1"/>
    <property type="match status" value="1"/>
</dbReference>
<proteinExistence type="predicted"/>
<dbReference type="OrthoDB" id="8119704at2759"/>
<dbReference type="Pfam" id="PF12697">
    <property type="entry name" value="Abhydrolase_6"/>
    <property type="match status" value="1"/>
</dbReference>
<gene>
    <name evidence="2" type="ORF">DM02DRAFT_604818</name>
</gene>
<feature type="domain" description="AB hydrolase-1" evidence="1">
    <location>
        <begin position="64"/>
        <end position="331"/>
    </location>
</feature>
<keyword evidence="3" id="KW-1185">Reference proteome</keyword>
<evidence type="ECO:0000259" key="1">
    <source>
        <dbReference type="Pfam" id="PF12697"/>
    </source>
</evidence>
<dbReference type="InterPro" id="IPR000073">
    <property type="entry name" value="AB_hydrolase_1"/>
</dbReference>
<dbReference type="SUPFAM" id="SSF53474">
    <property type="entry name" value="alpha/beta-Hydrolases"/>
    <property type="match status" value="1"/>
</dbReference>
<sequence length="353" mass="38250">MPFGPFLLSWRAPHPNPPPLPYPLPTSIQKTHIPTPSGPLELLYTTVTTVTNSPSSNNNNLPPLLFAHGGFGSAAMWIPYMQFFASRGYACYAVSYRGHGGSWYPGFLGLVWGTTRGELAGDLGAGLKWVEEREKGGDGRRGGGGGGGGNVVLIAHSAGAALAQWMLARGVVRVRGFGMVAGVPGFGSFKVYTHWLPTALPNFLYRACHPRYLLTTLRQIHTSFFTSSTPFRTVRAFAAHLSPYESMLWPLQSLLPFVRGPDVLGSITGFRGEKENEKVRPGLLVLAAQHDVLCTPAILADAAGRYREAFKGMDGEGGVWFRVVEGVAHHLQNHEEWEGGAEVLLEWLNALAG</sequence>
<organism evidence="2 3">
    <name type="scientific">Periconia macrospinosa</name>
    <dbReference type="NCBI Taxonomy" id="97972"/>
    <lineage>
        <taxon>Eukaryota</taxon>
        <taxon>Fungi</taxon>
        <taxon>Dikarya</taxon>
        <taxon>Ascomycota</taxon>
        <taxon>Pezizomycotina</taxon>
        <taxon>Dothideomycetes</taxon>
        <taxon>Pleosporomycetidae</taxon>
        <taxon>Pleosporales</taxon>
        <taxon>Massarineae</taxon>
        <taxon>Periconiaceae</taxon>
        <taxon>Periconia</taxon>
    </lineage>
</organism>
<keyword evidence="2" id="KW-0378">Hydrolase</keyword>
<dbReference type="InterPro" id="IPR050228">
    <property type="entry name" value="Carboxylesterase_BioH"/>
</dbReference>
<dbReference type="PANTHER" id="PTHR43194">
    <property type="entry name" value="HYDROLASE ALPHA/BETA FOLD FAMILY"/>
    <property type="match status" value="1"/>
</dbReference>
<protein>
    <submittedName>
        <fullName evidence="2">Alpha/beta-hydrolase</fullName>
    </submittedName>
</protein>
<dbReference type="EMBL" id="KZ805647">
    <property type="protein sequence ID" value="PVH92789.1"/>
    <property type="molecule type" value="Genomic_DNA"/>
</dbReference>